<evidence type="ECO:0000313" key="9">
    <source>
        <dbReference type="Proteomes" id="UP000622405"/>
    </source>
</evidence>
<sequence>MFSVMIVEDEGHILKYMQKKLATFDEFQVIGAFATPEEALAAFDGIQPEVVFLDIEMPRMNGIELARRLLDRKPDLHIIFTTAYGQYAVNAFEVEALDYLMKPIVDDDIARVIRRLKKTAKGSQPHKDGGAGTMLFPVRCFGCFEVRDHQQQVVGWPTRKAEELFAYFLVHQGRPISKWELLELLWNDMAEERGLNNLYNTIYRIKQVLKKLSTPATIKNINDAYVLESEHILSDLGYLLLLLEKENNDPVLSVEEIVGLVFSYTTPLFGMRDYLWSLSIQEYVAGLYRTLCRRLLGNYREQDQFQPAEALVRHYVTQVVADETMMGEWLDILGKWSGHEKKVIHYRRWFHEKLKQEELRSQ</sequence>
<dbReference type="Gene3D" id="3.40.50.2300">
    <property type="match status" value="1"/>
</dbReference>
<dbReference type="Proteomes" id="UP000622405">
    <property type="component" value="Unassembled WGS sequence"/>
</dbReference>
<evidence type="ECO:0000256" key="5">
    <source>
        <dbReference type="ARBA" id="ARBA00024867"/>
    </source>
</evidence>
<dbReference type="InterPro" id="IPR011006">
    <property type="entry name" value="CheY-like_superfamily"/>
</dbReference>
<accession>A0ABR6YTR3</accession>
<dbReference type="EMBL" id="WJBE01000002">
    <property type="protein sequence ID" value="MBC3898577.1"/>
    <property type="molecule type" value="Genomic_DNA"/>
</dbReference>
<protein>
    <recommendedName>
        <fullName evidence="1">Stage 0 sporulation protein A homolog</fullName>
    </recommendedName>
</protein>
<dbReference type="RefSeq" id="WP_026395150.1">
    <property type="nucleotide sequence ID" value="NZ_WJBE01000002.1"/>
</dbReference>
<dbReference type="PROSITE" id="PS50110">
    <property type="entry name" value="RESPONSE_REGULATORY"/>
    <property type="match status" value="1"/>
</dbReference>
<evidence type="ECO:0000259" key="7">
    <source>
        <dbReference type="PROSITE" id="PS50110"/>
    </source>
</evidence>
<dbReference type="InterPro" id="IPR036388">
    <property type="entry name" value="WH-like_DNA-bd_sf"/>
</dbReference>
<keyword evidence="4" id="KW-0804">Transcription</keyword>
<evidence type="ECO:0000256" key="6">
    <source>
        <dbReference type="PROSITE-ProRule" id="PRU00169"/>
    </source>
</evidence>
<dbReference type="SUPFAM" id="SSF46894">
    <property type="entry name" value="C-terminal effector domain of the bipartite response regulators"/>
    <property type="match status" value="1"/>
</dbReference>
<comment type="caution">
    <text evidence="8">The sequence shown here is derived from an EMBL/GenBank/DDBJ whole genome shotgun (WGS) entry which is preliminary data.</text>
</comment>
<dbReference type="Pfam" id="PF00072">
    <property type="entry name" value="Response_reg"/>
    <property type="match status" value="1"/>
</dbReference>
<dbReference type="InterPro" id="IPR001867">
    <property type="entry name" value="OmpR/PhoB-type_DNA-bd"/>
</dbReference>
<proteinExistence type="predicted"/>
<organism evidence="8 9">
    <name type="scientific">Acetobacterium malicum</name>
    <dbReference type="NCBI Taxonomy" id="52692"/>
    <lineage>
        <taxon>Bacteria</taxon>
        <taxon>Bacillati</taxon>
        <taxon>Bacillota</taxon>
        <taxon>Clostridia</taxon>
        <taxon>Eubacteriales</taxon>
        <taxon>Eubacteriaceae</taxon>
        <taxon>Acetobacterium</taxon>
    </lineage>
</organism>
<feature type="domain" description="Response regulatory" evidence="7">
    <location>
        <begin position="3"/>
        <end position="117"/>
    </location>
</feature>
<reference evidence="8 9" key="1">
    <citation type="journal article" date="2020" name="mSystems">
        <title>Defining Genomic and Predicted Metabolic Features of the Acetobacterium Genus.</title>
        <authorList>
            <person name="Ross D.E."/>
            <person name="Marshall C.W."/>
            <person name="Gulliver D."/>
            <person name="May H.D."/>
            <person name="Norman R.S."/>
        </authorList>
    </citation>
    <scope>NUCLEOTIDE SEQUENCE [LARGE SCALE GENOMIC DNA]</scope>
    <source>
        <strain evidence="8 9">DSM 4132</strain>
    </source>
</reference>
<dbReference type="SUPFAM" id="SSF52172">
    <property type="entry name" value="CheY-like"/>
    <property type="match status" value="1"/>
</dbReference>
<evidence type="ECO:0000256" key="3">
    <source>
        <dbReference type="ARBA" id="ARBA00023125"/>
    </source>
</evidence>
<dbReference type="SMART" id="SM00862">
    <property type="entry name" value="Trans_reg_C"/>
    <property type="match status" value="1"/>
</dbReference>
<feature type="modified residue" description="4-aspartylphosphate" evidence="6">
    <location>
        <position position="54"/>
    </location>
</feature>
<name>A0ABR6YTR3_9FIRM</name>
<keyword evidence="9" id="KW-1185">Reference proteome</keyword>
<dbReference type="InterPro" id="IPR016032">
    <property type="entry name" value="Sig_transdc_resp-reg_C-effctor"/>
</dbReference>
<evidence type="ECO:0000256" key="1">
    <source>
        <dbReference type="ARBA" id="ARBA00018672"/>
    </source>
</evidence>
<keyword evidence="6" id="KW-0597">Phosphoprotein</keyword>
<dbReference type="InterPro" id="IPR039420">
    <property type="entry name" value="WalR-like"/>
</dbReference>
<dbReference type="InterPro" id="IPR001789">
    <property type="entry name" value="Sig_transdc_resp-reg_receiver"/>
</dbReference>
<comment type="function">
    <text evidence="5">May play the central regulatory role in sporulation. It may be an element of the effector pathway responsible for the activation of sporulation genes in response to nutritional stress. Spo0A may act in concert with spo0H (a sigma factor) to control the expression of some genes that are critical to the sporulation process.</text>
</comment>
<dbReference type="SMART" id="SM00448">
    <property type="entry name" value="REC"/>
    <property type="match status" value="1"/>
</dbReference>
<dbReference type="PANTHER" id="PTHR48111:SF17">
    <property type="entry name" value="TRANSCRIPTIONAL REGULATORY PROTEIN YPDB"/>
    <property type="match status" value="1"/>
</dbReference>
<evidence type="ECO:0000256" key="4">
    <source>
        <dbReference type="ARBA" id="ARBA00023163"/>
    </source>
</evidence>
<gene>
    <name evidence="8" type="ORF">GH811_02975</name>
</gene>
<keyword evidence="2" id="KW-0805">Transcription regulation</keyword>
<evidence type="ECO:0000256" key="2">
    <source>
        <dbReference type="ARBA" id="ARBA00023015"/>
    </source>
</evidence>
<evidence type="ECO:0000313" key="8">
    <source>
        <dbReference type="EMBL" id="MBC3898577.1"/>
    </source>
</evidence>
<dbReference type="Gene3D" id="1.10.10.10">
    <property type="entry name" value="Winged helix-like DNA-binding domain superfamily/Winged helix DNA-binding domain"/>
    <property type="match status" value="1"/>
</dbReference>
<keyword evidence="3" id="KW-0238">DNA-binding</keyword>
<dbReference type="PANTHER" id="PTHR48111">
    <property type="entry name" value="REGULATOR OF RPOS"/>
    <property type="match status" value="1"/>
</dbReference>